<sequence>MIQPQFTIRTATIADIPAIFSLIQALADYEKLSDRVTGDIAQLQEDLFGNNPCIEAIVAQIEASQQVVGFALFFTNYSTFLTRRGIYLEDLFVLSEYRGSGIGKALITKVAQIALTRGCGRFEWSVLDWNAPAIAFYKRIGAEVLPDWRICRVTGEGLKNLASP</sequence>
<comment type="caution">
    <text evidence="5">The sequence shown here is derived from an EMBL/GenBank/DDBJ whole genome shotgun (WGS) entry which is preliminary data.</text>
</comment>
<organism evidence="5 6">
    <name type="scientific">Pseudanabaena catenata USMAC16</name>
    <dbReference type="NCBI Taxonomy" id="1855837"/>
    <lineage>
        <taxon>Bacteria</taxon>
        <taxon>Bacillati</taxon>
        <taxon>Cyanobacteriota</taxon>
        <taxon>Cyanophyceae</taxon>
        <taxon>Pseudanabaenales</taxon>
        <taxon>Pseudanabaenaceae</taxon>
        <taxon>Pseudanabaena</taxon>
    </lineage>
</organism>
<dbReference type="Gene3D" id="3.40.630.30">
    <property type="match status" value="1"/>
</dbReference>
<proteinExistence type="inferred from homology"/>
<dbReference type="Proteomes" id="UP001152872">
    <property type="component" value="Unassembled WGS sequence"/>
</dbReference>
<keyword evidence="3" id="KW-0012">Acyltransferase</keyword>
<dbReference type="InterPro" id="IPR000182">
    <property type="entry name" value="GNAT_dom"/>
</dbReference>
<dbReference type="SUPFAM" id="SSF55729">
    <property type="entry name" value="Acyl-CoA N-acyltransferases (Nat)"/>
    <property type="match status" value="1"/>
</dbReference>
<name>A0A9X4M7J1_9CYAN</name>
<gene>
    <name evidence="5" type="ORF">FEV09_11965</name>
</gene>
<evidence type="ECO:0000313" key="5">
    <source>
        <dbReference type="EMBL" id="MDG3495276.1"/>
    </source>
</evidence>
<evidence type="ECO:0000313" key="6">
    <source>
        <dbReference type="Proteomes" id="UP001152872"/>
    </source>
</evidence>
<accession>A0A9X4M7J1</accession>
<keyword evidence="2" id="KW-0808">Transferase</keyword>
<feature type="domain" description="N-acetyltransferase" evidence="4">
    <location>
        <begin position="6"/>
        <end position="156"/>
    </location>
</feature>
<dbReference type="GO" id="GO:0008080">
    <property type="term" value="F:N-acetyltransferase activity"/>
    <property type="evidence" value="ECO:0007669"/>
    <property type="project" value="UniProtKB-ARBA"/>
</dbReference>
<reference evidence="5" key="1">
    <citation type="submission" date="2019-05" db="EMBL/GenBank/DDBJ databases">
        <title>Whole genome sequencing of Pseudanabaena catenata USMAC16.</title>
        <authorList>
            <person name="Khan Z."/>
            <person name="Omar W.M."/>
            <person name="Convey P."/>
            <person name="Merican F."/>
            <person name="Najimudin N."/>
        </authorList>
    </citation>
    <scope>NUCLEOTIDE SEQUENCE</scope>
    <source>
        <strain evidence="5">USMAC16</strain>
    </source>
</reference>
<dbReference type="CDD" id="cd04301">
    <property type="entry name" value="NAT_SF"/>
    <property type="match status" value="1"/>
</dbReference>
<dbReference type="Pfam" id="PF00583">
    <property type="entry name" value="Acetyltransf_1"/>
    <property type="match status" value="1"/>
</dbReference>
<protein>
    <submittedName>
        <fullName evidence="5">GNAT family N-acetyltransferase</fullName>
    </submittedName>
</protein>
<keyword evidence="6" id="KW-1185">Reference proteome</keyword>
<evidence type="ECO:0000259" key="4">
    <source>
        <dbReference type="PROSITE" id="PS51186"/>
    </source>
</evidence>
<dbReference type="AlphaFoldDB" id="A0A9X4M7J1"/>
<dbReference type="RefSeq" id="WP_009627394.1">
    <property type="nucleotide sequence ID" value="NZ_VBTY01000091.1"/>
</dbReference>
<dbReference type="PROSITE" id="PS51186">
    <property type="entry name" value="GNAT"/>
    <property type="match status" value="1"/>
</dbReference>
<dbReference type="FunFam" id="3.40.630.30:FF:000064">
    <property type="entry name" value="GNAT family acetyltransferase"/>
    <property type="match status" value="1"/>
</dbReference>
<dbReference type="InterPro" id="IPR016181">
    <property type="entry name" value="Acyl_CoA_acyltransferase"/>
</dbReference>
<dbReference type="PANTHER" id="PTHR10545">
    <property type="entry name" value="DIAMINE N-ACETYLTRANSFERASE"/>
    <property type="match status" value="1"/>
</dbReference>
<evidence type="ECO:0000256" key="2">
    <source>
        <dbReference type="ARBA" id="ARBA00022679"/>
    </source>
</evidence>
<evidence type="ECO:0000256" key="3">
    <source>
        <dbReference type="ARBA" id="ARBA00023315"/>
    </source>
</evidence>
<comment type="similarity">
    <text evidence="1">Belongs to the acetyltransferase family.</text>
</comment>
<dbReference type="EMBL" id="VBTY01000091">
    <property type="protein sequence ID" value="MDG3495276.1"/>
    <property type="molecule type" value="Genomic_DNA"/>
</dbReference>
<dbReference type="InterPro" id="IPR051016">
    <property type="entry name" value="Diverse_Substrate_AcTransf"/>
</dbReference>
<dbReference type="PANTHER" id="PTHR10545:SF29">
    <property type="entry name" value="GH14572P-RELATED"/>
    <property type="match status" value="1"/>
</dbReference>
<evidence type="ECO:0000256" key="1">
    <source>
        <dbReference type="ARBA" id="ARBA00008694"/>
    </source>
</evidence>